<comment type="caution">
    <text evidence="1">The sequence shown here is derived from an EMBL/GenBank/DDBJ whole genome shotgun (WGS) entry which is preliminary data.</text>
</comment>
<dbReference type="AlphaFoldDB" id="A0A086Y8U8"/>
<organism evidence="1 2">
    <name type="scientific">Haematobacter massiliensis</name>
    <dbReference type="NCBI Taxonomy" id="195105"/>
    <lineage>
        <taxon>Bacteria</taxon>
        <taxon>Pseudomonadati</taxon>
        <taxon>Pseudomonadota</taxon>
        <taxon>Alphaproteobacteria</taxon>
        <taxon>Rhodobacterales</taxon>
        <taxon>Paracoccaceae</taxon>
        <taxon>Haematobacter</taxon>
    </lineage>
</organism>
<name>A0A086Y8U8_9RHOB</name>
<protein>
    <submittedName>
        <fullName evidence="1">Uncharacterized protein</fullName>
    </submittedName>
</protein>
<dbReference type="RefSeq" id="WP_035709074.1">
    <property type="nucleotide sequence ID" value="NZ_CAMIFG010000007.1"/>
</dbReference>
<dbReference type="EMBL" id="JGYG01000003">
    <property type="protein sequence ID" value="KFI30698.1"/>
    <property type="molecule type" value="Genomic_DNA"/>
</dbReference>
<sequence>MIAFNRTFYLVLIGLLLLDMVLIGLHVAQTPNVPDRFNIISETSLASRLLYLKWALVAAACAAIAWVWRVPVFAGLAVFFTVVLADDMLMIHEKGGRRLVSAMPDLPTFGLPRADIGEIYVFGLLGLLAGIAMLFGILRSNREWLARAALFVLPFVGLVACAIGMDALGAYMRLHYPEAATLSLVGIAEDAGEIVFGSLAVAIGAGIWASLPVTRTSSAMISPAE</sequence>
<keyword evidence="2" id="KW-1185">Reference proteome</keyword>
<evidence type="ECO:0000313" key="1">
    <source>
        <dbReference type="EMBL" id="KFI30698.1"/>
    </source>
</evidence>
<dbReference type="OrthoDB" id="7605578at2"/>
<reference evidence="1 2" key="1">
    <citation type="submission" date="2014-03" db="EMBL/GenBank/DDBJ databases">
        <title>Genome of Haematobacter massiliensis CCUG 47968.</title>
        <authorList>
            <person name="Wang D."/>
            <person name="Wang G."/>
        </authorList>
    </citation>
    <scope>NUCLEOTIDE SEQUENCE [LARGE SCALE GENOMIC DNA]</scope>
    <source>
        <strain evidence="1 2">CCUG 47968</strain>
    </source>
</reference>
<evidence type="ECO:0000313" key="2">
    <source>
        <dbReference type="Proteomes" id="UP000028826"/>
    </source>
</evidence>
<dbReference type="Proteomes" id="UP000028826">
    <property type="component" value="Unassembled WGS sequence"/>
</dbReference>
<proteinExistence type="predicted"/>
<gene>
    <name evidence="1" type="ORF">CN97_13125</name>
</gene>
<accession>A0A086Y8U8</accession>